<keyword evidence="3" id="KW-1185">Reference proteome</keyword>
<feature type="region of interest" description="Disordered" evidence="1">
    <location>
        <begin position="66"/>
        <end position="124"/>
    </location>
</feature>
<reference evidence="2" key="1">
    <citation type="submission" date="2023-03" db="EMBL/GenBank/DDBJ databases">
        <title>Massive genome expansion in bonnet fungi (Mycena s.s.) driven by repeated elements and novel gene families across ecological guilds.</title>
        <authorList>
            <consortium name="Lawrence Berkeley National Laboratory"/>
            <person name="Harder C.B."/>
            <person name="Miyauchi S."/>
            <person name="Viragh M."/>
            <person name="Kuo A."/>
            <person name="Thoen E."/>
            <person name="Andreopoulos B."/>
            <person name="Lu D."/>
            <person name="Skrede I."/>
            <person name="Drula E."/>
            <person name="Henrissat B."/>
            <person name="Morin E."/>
            <person name="Kohler A."/>
            <person name="Barry K."/>
            <person name="LaButti K."/>
            <person name="Morin E."/>
            <person name="Salamov A."/>
            <person name="Lipzen A."/>
            <person name="Mereny Z."/>
            <person name="Hegedus B."/>
            <person name="Baldrian P."/>
            <person name="Stursova M."/>
            <person name="Weitz H."/>
            <person name="Taylor A."/>
            <person name="Grigoriev I.V."/>
            <person name="Nagy L.G."/>
            <person name="Martin F."/>
            <person name="Kauserud H."/>
        </authorList>
    </citation>
    <scope>NUCLEOTIDE SEQUENCE</scope>
    <source>
        <strain evidence="2">CBHHK200</strain>
    </source>
</reference>
<dbReference type="AlphaFoldDB" id="A0AAD6TAY7"/>
<sequence>MDLDLSDSVYTCVPAWSNFTLTDRGKLVRLPLNLLPLVEDQLEVIDHRRFVESTFRHAYHLDSNLEDDDRSADSDSDAMSQTDSEPSAAGSIDDWAIDGSHSEMEPVSDDSSGEDDTDEDYMPSPEWISGWVDHWASYLLRSRLPDCPEALAGLCPVPKILTAGHMDALKFDSIRWDEPRPFTDVTGRICGFFLAPPVQRTAWERTIIQASEDMYEARARLTAAGPKRSSGWNCPQPEFRTMLQAIAPRLWNLGRETVDAICAHDPGLRPPFWIPGNHQHQPTAFAEVEYRFHIEDSMPRVRERAAGRVSGWDVLTSLGNYDSTEGLLILWEGNSVLAFPPGSTVFLPTGVLTHSFTAVSETASQMLIVQSLSGELEHFVANGCESESPVVPRFATTASRRADILERAEILLGKYPTIGEFDASC</sequence>
<dbReference type="Proteomes" id="UP001218188">
    <property type="component" value="Unassembled WGS sequence"/>
</dbReference>
<comment type="caution">
    <text evidence="2">The sequence shown here is derived from an EMBL/GenBank/DDBJ whole genome shotgun (WGS) entry which is preliminary data.</text>
</comment>
<feature type="compositionally biased region" description="Acidic residues" evidence="1">
    <location>
        <begin position="66"/>
        <end position="76"/>
    </location>
</feature>
<gene>
    <name evidence="2" type="ORF">C8F04DRAFT_1252624</name>
</gene>
<dbReference type="EMBL" id="JARJCM010000015">
    <property type="protein sequence ID" value="KAJ7041695.1"/>
    <property type="molecule type" value="Genomic_DNA"/>
</dbReference>
<evidence type="ECO:0000313" key="2">
    <source>
        <dbReference type="EMBL" id="KAJ7041695.1"/>
    </source>
</evidence>
<evidence type="ECO:0000256" key="1">
    <source>
        <dbReference type="SAM" id="MobiDB-lite"/>
    </source>
</evidence>
<organism evidence="2 3">
    <name type="scientific">Mycena alexandri</name>
    <dbReference type="NCBI Taxonomy" id="1745969"/>
    <lineage>
        <taxon>Eukaryota</taxon>
        <taxon>Fungi</taxon>
        <taxon>Dikarya</taxon>
        <taxon>Basidiomycota</taxon>
        <taxon>Agaricomycotina</taxon>
        <taxon>Agaricomycetes</taxon>
        <taxon>Agaricomycetidae</taxon>
        <taxon>Agaricales</taxon>
        <taxon>Marasmiineae</taxon>
        <taxon>Mycenaceae</taxon>
        <taxon>Mycena</taxon>
    </lineage>
</organism>
<feature type="compositionally biased region" description="Acidic residues" evidence="1">
    <location>
        <begin position="106"/>
        <end position="121"/>
    </location>
</feature>
<evidence type="ECO:0000313" key="3">
    <source>
        <dbReference type="Proteomes" id="UP001218188"/>
    </source>
</evidence>
<name>A0AAD6TAY7_9AGAR</name>
<accession>A0AAD6TAY7</accession>
<proteinExistence type="predicted"/>
<protein>
    <submittedName>
        <fullName evidence="2">Uncharacterized protein</fullName>
    </submittedName>
</protein>